<dbReference type="RefSeq" id="WP_020000099.1">
    <property type="nucleotide sequence ID" value="NZ_CP192217.1"/>
</dbReference>
<dbReference type="FunFam" id="1.20.81.30:FF:000001">
    <property type="entry name" value="Type II secretion system protein F"/>
    <property type="match status" value="2"/>
</dbReference>
<dbReference type="PANTHER" id="PTHR30012">
    <property type="entry name" value="GENERAL SECRETION PATHWAY PROTEIN"/>
    <property type="match status" value="1"/>
</dbReference>
<evidence type="ECO:0000256" key="6">
    <source>
        <dbReference type="ARBA" id="ARBA00022989"/>
    </source>
</evidence>
<organism evidence="11 12">
    <name type="scientific">Halodesulfovibrio aestuarii</name>
    <dbReference type="NCBI Taxonomy" id="126333"/>
    <lineage>
        <taxon>Bacteria</taxon>
        <taxon>Pseudomonadati</taxon>
        <taxon>Thermodesulfobacteriota</taxon>
        <taxon>Desulfovibrionia</taxon>
        <taxon>Desulfovibrionales</taxon>
        <taxon>Desulfovibrionaceae</taxon>
        <taxon>Halodesulfovibrio</taxon>
    </lineage>
</organism>
<accession>A0A8G2FB86</accession>
<comment type="similarity">
    <text evidence="2">Belongs to the GSP F family.</text>
</comment>
<dbReference type="InterPro" id="IPR003004">
    <property type="entry name" value="GspF/PilC"/>
</dbReference>
<reference evidence="10 13" key="2">
    <citation type="submission" date="2024-07" db="EMBL/GenBank/DDBJ databases">
        <title>Active virus-host system and metabolic interactions in a Lokiarchaeon culture.</title>
        <authorList>
            <person name="Ponce Toledo R.I."/>
            <person name="Rodrigues Oliveira T."/>
            <person name="Schleper C."/>
        </authorList>
    </citation>
    <scope>NUCLEOTIDE SEQUENCE [LARGE SCALE GENOMIC DNA]</scope>
    <source>
        <strain evidence="10 13">B35</strain>
    </source>
</reference>
<reference evidence="11 12" key="1">
    <citation type="submission" date="2016-11" db="EMBL/GenBank/DDBJ databases">
        <authorList>
            <person name="Varghese N."/>
            <person name="Submissions S."/>
        </authorList>
    </citation>
    <scope>NUCLEOTIDE SEQUENCE [LARGE SCALE GENOMIC DNA]</scope>
    <source>
        <strain evidence="11 12">DSM 17919</strain>
    </source>
</reference>
<dbReference type="Gene3D" id="1.20.81.30">
    <property type="entry name" value="Type II secretion system (T2SS), domain F"/>
    <property type="match status" value="2"/>
</dbReference>
<evidence type="ECO:0000313" key="10">
    <source>
        <dbReference type="EMBL" id="MEZ6854286.1"/>
    </source>
</evidence>
<evidence type="ECO:0000313" key="13">
    <source>
        <dbReference type="Proteomes" id="UP001568358"/>
    </source>
</evidence>
<dbReference type="EMBL" id="FQZR01000004">
    <property type="protein sequence ID" value="SHJ27564.1"/>
    <property type="molecule type" value="Genomic_DNA"/>
</dbReference>
<dbReference type="PANTHER" id="PTHR30012:SF0">
    <property type="entry name" value="TYPE II SECRETION SYSTEM PROTEIN F-RELATED"/>
    <property type="match status" value="1"/>
</dbReference>
<keyword evidence="3" id="KW-1003">Cell membrane</keyword>
<evidence type="ECO:0000256" key="8">
    <source>
        <dbReference type="SAM" id="Phobius"/>
    </source>
</evidence>
<feature type="transmembrane region" description="Helical" evidence="8">
    <location>
        <begin position="232"/>
        <end position="250"/>
    </location>
</feature>
<evidence type="ECO:0000313" key="12">
    <source>
        <dbReference type="Proteomes" id="UP000184001"/>
    </source>
</evidence>
<dbReference type="Proteomes" id="UP001568358">
    <property type="component" value="Unassembled WGS sequence"/>
</dbReference>
<evidence type="ECO:0000259" key="9">
    <source>
        <dbReference type="Pfam" id="PF00482"/>
    </source>
</evidence>
<comment type="subcellular location">
    <subcellularLocation>
        <location evidence="1">Cell inner membrane</location>
        <topology evidence="1">Multi-pass membrane protein</topology>
    </subcellularLocation>
</comment>
<keyword evidence="6 8" id="KW-1133">Transmembrane helix</keyword>
<evidence type="ECO:0000256" key="4">
    <source>
        <dbReference type="ARBA" id="ARBA00022519"/>
    </source>
</evidence>
<dbReference type="AlphaFoldDB" id="A0A8G2FB86"/>
<keyword evidence="13" id="KW-1185">Reference proteome</keyword>
<evidence type="ECO:0000313" key="11">
    <source>
        <dbReference type="EMBL" id="SHJ27564.1"/>
    </source>
</evidence>
<feature type="transmembrane region" description="Helical" evidence="8">
    <location>
        <begin position="178"/>
        <end position="200"/>
    </location>
</feature>
<name>A0A8G2FB86_9BACT</name>
<evidence type="ECO:0000256" key="7">
    <source>
        <dbReference type="ARBA" id="ARBA00023136"/>
    </source>
</evidence>
<keyword evidence="5 8" id="KW-0812">Transmembrane</keyword>
<feature type="domain" description="Type II secretion system protein GspF" evidence="9">
    <location>
        <begin position="79"/>
        <end position="201"/>
    </location>
</feature>
<evidence type="ECO:0000256" key="2">
    <source>
        <dbReference type="ARBA" id="ARBA00005745"/>
    </source>
</evidence>
<gene>
    <name evidence="10" type="ORF">AB2Z07_12235</name>
    <name evidence="11" type="ORF">SAMN05660830_02031</name>
</gene>
<evidence type="ECO:0000256" key="3">
    <source>
        <dbReference type="ARBA" id="ARBA00022475"/>
    </source>
</evidence>
<proteinExistence type="inferred from homology"/>
<dbReference type="InterPro" id="IPR042094">
    <property type="entry name" value="T2SS_GspF_sf"/>
</dbReference>
<sequence>MPSFTYKAVNASGRNTKGIIEADNENHAAKKLRSKGLYPLDVTSFGRKATKSKKQTSLFNVDTSRFFQRIPKSTVASTIRQLATLLNAGLPLEVCLNTMIEQGGKSPMRSVLSQIRDKIREGSGLAIAFSEFPHIFTPTFITMVRAAEASGTLEIVMERLADHAEQQIALNRKIQGTLAYPTLMLIVGIGVVIFLLTFVIPKVTQIFLDLDRALPTPTQILLLVSDTLRNNWISIAATLGLFIISFRRFIKTPKGQQLHHAQVLRVPVLGSLLRIMVVGRVCRTLGMLLKNGVSLVESLNIVRNVAGNVILEQNIVDMNKGVQEGKSLAEFMRKSSVFPITAVQMVAAGEKSGQLAHMLLVVADDCDNQVNAKLQLLTSLMEPIMILLLGGLVGFVVMAIILPIFEMSSLVG</sequence>
<keyword evidence="7 8" id="KW-0472">Membrane</keyword>
<protein>
    <submittedName>
        <fullName evidence="11">General secretion pathway protein F</fullName>
    </submittedName>
    <submittedName>
        <fullName evidence="10">Type II secretion system F family protein</fullName>
    </submittedName>
</protein>
<dbReference type="Pfam" id="PF00482">
    <property type="entry name" value="T2SSF"/>
    <property type="match status" value="2"/>
</dbReference>
<feature type="domain" description="Type II secretion system protein GspF" evidence="9">
    <location>
        <begin position="282"/>
        <end position="403"/>
    </location>
</feature>
<comment type="caution">
    <text evidence="11">The sequence shown here is derived from an EMBL/GenBank/DDBJ whole genome shotgun (WGS) entry which is preliminary data.</text>
</comment>
<evidence type="ECO:0000256" key="1">
    <source>
        <dbReference type="ARBA" id="ARBA00004429"/>
    </source>
</evidence>
<dbReference type="PRINTS" id="PR00812">
    <property type="entry name" value="BCTERIALGSPF"/>
</dbReference>
<dbReference type="GO" id="GO:0015628">
    <property type="term" value="P:protein secretion by the type II secretion system"/>
    <property type="evidence" value="ECO:0007669"/>
    <property type="project" value="TreeGrafter"/>
</dbReference>
<dbReference type="GO" id="GO:0005886">
    <property type="term" value="C:plasma membrane"/>
    <property type="evidence" value="ECO:0007669"/>
    <property type="project" value="UniProtKB-SubCell"/>
</dbReference>
<evidence type="ECO:0000256" key="5">
    <source>
        <dbReference type="ARBA" id="ARBA00022692"/>
    </source>
</evidence>
<keyword evidence="4" id="KW-0997">Cell inner membrane</keyword>
<dbReference type="InterPro" id="IPR018076">
    <property type="entry name" value="T2SS_GspF_dom"/>
</dbReference>
<dbReference type="EMBL" id="JBFSOO010000009">
    <property type="protein sequence ID" value="MEZ6854286.1"/>
    <property type="molecule type" value="Genomic_DNA"/>
</dbReference>
<feature type="transmembrane region" description="Helical" evidence="8">
    <location>
        <begin position="384"/>
        <end position="405"/>
    </location>
</feature>
<dbReference type="Proteomes" id="UP000184001">
    <property type="component" value="Unassembled WGS sequence"/>
</dbReference>